<keyword evidence="2" id="KW-1185">Reference proteome</keyword>
<reference evidence="1" key="1">
    <citation type="submission" date="2021-05" db="EMBL/GenBank/DDBJ databases">
        <authorList>
            <person name="Pan Q."/>
            <person name="Jouanno E."/>
            <person name="Zahm M."/>
            <person name="Klopp C."/>
            <person name="Cabau C."/>
            <person name="Louis A."/>
            <person name="Berthelot C."/>
            <person name="Parey E."/>
            <person name="Roest Crollius H."/>
            <person name="Montfort J."/>
            <person name="Robinson-Rechavi M."/>
            <person name="Bouchez O."/>
            <person name="Lampietro C."/>
            <person name="Lopez Roques C."/>
            <person name="Donnadieu C."/>
            <person name="Postlethwait J."/>
            <person name="Bobe J."/>
            <person name="Dillon D."/>
            <person name="Chandos A."/>
            <person name="von Hippel F."/>
            <person name="Guiguen Y."/>
        </authorList>
    </citation>
    <scope>NUCLEOTIDE SEQUENCE</scope>
    <source>
        <strain evidence="1">YG-Jan2019</strain>
    </source>
</reference>
<dbReference type="Proteomes" id="UP001157502">
    <property type="component" value="Chromosome 14"/>
</dbReference>
<gene>
    <name evidence="1" type="ORF">DPEC_G00178280</name>
</gene>
<dbReference type="EMBL" id="CM055741">
    <property type="protein sequence ID" value="KAJ8002283.1"/>
    <property type="molecule type" value="Genomic_DNA"/>
</dbReference>
<protein>
    <submittedName>
        <fullName evidence="1">Uncharacterized protein</fullName>
    </submittedName>
</protein>
<name>A0ACC2GFB9_DALPE</name>
<evidence type="ECO:0000313" key="2">
    <source>
        <dbReference type="Proteomes" id="UP001157502"/>
    </source>
</evidence>
<accession>A0ACC2GFB9</accession>
<comment type="caution">
    <text evidence="1">The sequence shown here is derived from an EMBL/GenBank/DDBJ whole genome shotgun (WGS) entry which is preliminary data.</text>
</comment>
<sequence>MERGEFEGLLLGDRGYPCQATLLTPDPEPGAERNYNVAHCRTRARVEMPIGLLKARFQCLHHLREELPPGIPSDTGLPLFWLSASSSDSVRGGGAGPLPVLRASAFFLLAE</sequence>
<proteinExistence type="predicted"/>
<evidence type="ECO:0000313" key="1">
    <source>
        <dbReference type="EMBL" id="KAJ8002283.1"/>
    </source>
</evidence>
<organism evidence="1 2">
    <name type="scientific">Dallia pectoralis</name>
    <name type="common">Alaska blackfish</name>
    <dbReference type="NCBI Taxonomy" id="75939"/>
    <lineage>
        <taxon>Eukaryota</taxon>
        <taxon>Metazoa</taxon>
        <taxon>Chordata</taxon>
        <taxon>Craniata</taxon>
        <taxon>Vertebrata</taxon>
        <taxon>Euteleostomi</taxon>
        <taxon>Actinopterygii</taxon>
        <taxon>Neopterygii</taxon>
        <taxon>Teleostei</taxon>
        <taxon>Protacanthopterygii</taxon>
        <taxon>Esociformes</taxon>
        <taxon>Umbridae</taxon>
        <taxon>Dallia</taxon>
    </lineage>
</organism>